<dbReference type="InterPro" id="IPR003591">
    <property type="entry name" value="Leu-rich_rpt_typical-subtyp"/>
</dbReference>
<dbReference type="EMBL" id="JAUJYN010000007">
    <property type="protein sequence ID" value="KAK1265940.1"/>
    <property type="molecule type" value="Genomic_DNA"/>
</dbReference>
<evidence type="ECO:0000256" key="14">
    <source>
        <dbReference type="ARBA" id="ARBA00022840"/>
    </source>
</evidence>
<keyword evidence="11" id="KW-0677">Repeat</keyword>
<evidence type="ECO:0000256" key="19">
    <source>
        <dbReference type="ARBA" id="ARBA00047899"/>
    </source>
</evidence>
<keyword evidence="9" id="KW-0812">Transmembrane</keyword>
<dbReference type="InterPro" id="IPR032675">
    <property type="entry name" value="LRR_dom_sf"/>
</dbReference>
<evidence type="ECO:0000313" key="25">
    <source>
        <dbReference type="Proteomes" id="UP001179952"/>
    </source>
</evidence>
<dbReference type="Pfam" id="PF00069">
    <property type="entry name" value="Pkinase"/>
    <property type="match status" value="1"/>
</dbReference>
<dbReference type="InterPro" id="IPR011009">
    <property type="entry name" value="Kinase-like_dom_sf"/>
</dbReference>
<organism evidence="24 25">
    <name type="scientific">Acorus gramineus</name>
    <name type="common">Dwarf sweet flag</name>
    <dbReference type="NCBI Taxonomy" id="55184"/>
    <lineage>
        <taxon>Eukaryota</taxon>
        <taxon>Viridiplantae</taxon>
        <taxon>Streptophyta</taxon>
        <taxon>Embryophyta</taxon>
        <taxon>Tracheophyta</taxon>
        <taxon>Spermatophyta</taxon>
        <taxon>Magnoliopsida</taxon>
        <taxon>Liliopsida</taxon>
        <taxon>Acoraceae</taxon>
        <taxon>Acorus</taxon>
    </lineage>
</organism>
<keyword evidence="13 24" id="KW-0418">Kinase</keyword>
<reference evidence="24" key="2">
    <citation type="submission" date="2023-06" db="EMBL/GenBank/DDBJ databases">
        <authorList>
            <person name="Ma L."/>
            <person name="Liu K.-W."/>
            <person name="Li Z."/>
            <person name="Hsiao Y.-Y."/>
            <person name="Qi Y."/>
            <person name="Fu T."/>
            <person name="Tang G."/>
            <person name="Zhang D."/>
            <person name="Sun W.-H."/>
            <person name="Liu D.-K."/>
            <person name="Li Y."/>
            <person name="Chen G.-Z."/>
            <person name="Liu X.-D."/>
            <person name="Liao X.-Y."/>
            <person name="Jiang Y.-T."/>
            <person name="Yu X."/>
            <person name="Hao Y."/>
            <person name="Huang J."/>
            <person name="Zhao X.-W."/>
            <person name="Ke S."/>
            <person name="Chen Y.-Y."/>
            <person name="Wu W.-L."/>
            <person name="Hsu J.-L."/>
            <person name="Lin Y.-F."/>
            <person name="Huang M.-D."/>
            <person name="Li C.-Y."/>
            <person name="Huang L."/>
            <person name="Wang Z.-W."/>
            <person name="Zhao X."/>
            <person name="Zhong W.-Y."/>
            <person name="Peng D.-H."/>
            <person name="Ahmad S."/>
            <person name="Lan S."/>
            <person name="Zhang J.-S."/>
            <person name="Tsai W.-C."/>
            <person name="Van De Peer Y."/>
            <person name="Liu Z.-J."/>
        </authorList>
    </citation>
    <scope>NUCLEOTIDE SEQUENCE</scope>
    <source>
        <strain evidence="24">SCP</strain>
        <tissue evidence="24">Leaves</tissue>
    </source>
</reference>
<evidence type="ECO:0000256" key="12">
    <source>
        <dbReference type="ARBA" id="ARBA00022741"/>
    </source>
</evidence>
<keyword evidence="18" id="KW-0325">Glycoprotein</keyword>
<dbReference type="PANTHER" id="PTHR27008">
    <property type="entry name" value="OS04G0122200 PROTEIN"/>
    <property type="match status" value="1"/>
</dbReference>
<dbReference type="PROSITE" id="PS00107">
    <property type="entry name" value="PROTEIN_KINASE_ATP"/>
    <property type="match status" value="1"/>
</dbReference>
<name>A0AAV9APA7_ACOGR</name>
<dbReference type="EC" id="2.7.11.1" evidence="3"/>
<evidence type="ECO:0000256" key="20">
    <source>
        <dbReference type="ARBA" id="ARBA00048679"/>
    </source>
</evidence>
<dbReference type="Gene3D" id="3.80.10.10">
    <property type="entry name" value="Ribonuclease Inhibitor"/>
    <property type="match status" value="4"/>
</dbReference>
<keyword evidence="12 21" id="KW-0547">Nucleotide-binding</keyword>
<evidence type="ECO:0000256" key="13">
    <source>
        <dbReference type="ARBA" id="ARBA00022777"/>
    </source>
</evidence>
<dbReference type="PROSITE" id="PS50011">
    <property type="entry name" value="PROTEIN_KINASE_DOM"/>
    <property type="match status" value="1"/>
</dbReference>
<evidence type="ECO:0000259" key="23">
    <source>
        <dbReference type="PROSITE" id="PS50011"/>
    </source>
</evidence>
<evidence type="ECO:0000256" key="15">
    <source>
        <dbReference type="ARBA" id="ARBA00022989"/>
    </source>
</evidence>
<comment type="subcellular location">
    <subcellularLocation>
        <location evidence="1">Cell membrane</location>
        <topology evidence="1">Single-pass membrane protein</topology>
    </subcellularLocation>
</comment>
<evidence type="ECO:0000256" key="7">
    <source>
        <dbReference type="ARBA" id="ARBA00022614"/>
    </source>
</evidence>
<dbReference type="FunFam" id="3.80.10.10:FF:000095">
    <property type="entry name" value="LRR receptor-like serine/threonine-protein kinase GSO1"/>
    <property type="match status" value="1"/>
</dbReference>
<reference evidence="24" key="1">
    <citation type="journal article" date="2023" name="Nat. Commun.">
        <title>Diploid and tetraploid genomes of Acorus and the evolution of monocots.</title>
        <authorList>
            <person name="Ma L."/>
            <person name="Liu K.W."/>
            <person name="Li Z."/>
            <person name="Hsiao Y.Y."/>
            <person name="Qi Y."/>
            <person name="Fu T."/>
            <person name="Tang G.D."/>
            <person name="Zhang D."/>
            <person name="Sun W.H."/>
            <person name="Liu D.K."/>
            <person name="Li Y."/>
            <person name="Chen G.Z."/>
            <person name="Liu X.D."/>
            <person name="Liao X.Y."/>
            <person name="Jiang Y.T."/>
            <person name="Yu X."/>
            <person name="Hao Y."/>
            <person name="Huang J."/>
            <person name="Zhao X.W."/>
            <person name="Ke S."/>
            <person name="Chen Y.Y."/>
            <person name="Wu W.L."/>
            <person name="Hsu J.L."/>
            <person name="Lin Y.F."/>
            <person name="Huang M.D."/>
            <person name="Li C.Y."/>
            <person name="Huang L."/>
            <person name="Wang Z.W."/>
            <person name="Zhao X."/>
            <person name="Zhong W.Y."/>
            <person name="Peng D.H."/>
            <person name="Ahmad S."/>
            <person name="Lan S."/>
            <person name="Zhang J.S."/>
            <person name="Tsai W.C."/>
            <person name="Van de Peer Y."/>
            <person name="Liu Z.J."/>
        </authorList>
    </citation>
    <scope>NUCLEOTIDE SEQUENCE</scope>
    <source>
        <strain evidence="24">SCP</strain>
    </source>
</reference>
<keyword evidence="4" id="KW-1003">Cell membrane</keyword>
<dbReference type="SMART" id="SM00220">
    <property type="entry name" value="S_TKc"/>
    <property type="match status" value="1"/>
</dbReference>
<dbReference type="GO" id="GO:0005524">
    <property type="term" value="F:ATP binding"/>
    <property type="evidence" value="ECO:0007669"/>
    <property type="project" value="UniProtKB-UniRule"/>
</dbReference>
<proteinExistence type="inferred from homology"/>
<evidence type="ECO:0000256" key="8">
    <source>
        <dbReference type="ARBA" id="ARBA00022679"/>
    </source>
</evidence>
<evidence type="ECO:0000256" key="4">
    <source>
        <dbReference type="ARBA" id="ARBA00022475"/>
    </source>
</evidence>
<dbReference type="SUPFAM" id="SSF56112">
    <property type="entry name" value="Protein kinase-like (PK-like)"/>
    <property type="match status" value="1"/>
</dbReference>
<dbReference type="InterPro" id="IPR051809">
    <property type="entry name" value="Plant_receptor-like_S/T_kinase"/>
</dbReference>
<dbReference type="Pfam" id="PF08263">
    <property type="entry name" value="LRRNT_2"/>
    <property type="match status" value="1"/>
</dbReference>
<evidence type="ECO:0000256" key="1">
    <source>
        <dbReference type="ARBA" id="ARBA00004162"/>
    </source>
</evidence>
<dbReference type="Gene3D" id="3.30.200.20">
    <property type="entry name" value="Phosphorylase Kinase, domain 1"/>
    <property type="match status" value="1"/>
</dbReference>
<evidence type="ECO:0000313" key="24">
    <source>
        <dbReference type="EMBL" id="KAK1265940.1"/>
    </source>
</evidence>
<feature type="binding site" evidence="21">
    <location>
        <position position="760"/>
    </location>
    <ligand>
        <name>ATP</name>
        <dbReference type="ChEBI" id="CHEBI:30616"/>
    </ligand>
</feature>
<evidence type="ECO:0000256" key="9">
    <source>
        <dbReference type="ARBA" id="ARBA00022692"/>
    </source>
</evidence>
<evidence type="ECO:0000256" key="10">
    <source>
        <dbReference type="ARBA" id="ARBA00022729"/>
    </source>
</evidence>
<keyword evidence="17 24" id="KW-0675">Receptor</keyword>
<sequence>MQTLQFSLYGIIFFLFILTSTVQPCMAAIPNPPQNHPGDLSALLAFKSHITSDPHNILTNKWTTNTSFCNWTGVSCSRRRPRVIALELVGQSLAGNIAPEIGNLTFLKSLNLTNNIFNGHLPDSFGNLWRLKSLVIQTNKLDGPIPPSIFNISSLETISLADNTLSGEIPSIHPPHLKILYLYENQLEGPIPPTIFNISSLERLSLSVNKLTGTIPTSIGNLTQLNMLELSMNNLTGDVVPASFGHLTNLQYLNLRENSFKEGPMPSTILNMSSLIMLDLSSTSLSGSLPSDFGLNFPALQKLFVTGNRLTGSIPNSLSNASKLSHVEFSNNMFTGSVPASIGDLSLLICLDLEGNQLTGGLGFISSLLNLAYFESLNLYDNPLSGFLPGPHLGNISTSFHRIDALRCFITGSLTGTFLSNISSLVYLDLGHNNLTGSIPSEIKYMDKLEILHLHDNRLEGSIPAEIFQSKLHLFSLSLGQNMLSGPIPSSIGNLTNLQHFWLNENSLSSTIPLSISGLKQLISLDLSFNFLEGHLPREVRNLNFLTDMDLSSNHLSGFLPSTLGELQMMADLRLSNNSFSGPIPQKISSLISLNLLDLSSNSLSGEIPISLANLKHLTFLNLSFNMLEGKVPNGGVFTNLTAQSLIGNPALCGVAKLGLPPCKTSNAKRSKTATVVLKYVLPSLMFCTVVVVSMLYLIRRSRRPISIGHPPSMVHQRFISKREIVRATNNFDDANLLGIGTFGSVYQGQLEDGMIVAIKVLKLGSSEIASKRFEAECEVMRNVRHRNLVKIISSCSTEDFKALILQYMPNKSLDKWLNNSKEHNLDILERVAIVSDVASALEYLHQGCSWPVVHSDVKPSNILLDEDMVAHLGDFGIAKLLTGDNKSLTPSSTLGTIGYIAPEYGVSGKASIQGDVYSFGILLLVAFTGRKPTDAMFTNGSSIREWVKEAFHGATLQIIDPNLLRDKDGKIVHPYNNDNDNNKDIELGVVQSHYKCLSSVLELGLLCSTETPSERMNMKDVVVRLNKIKMELMAHLSLSN</sequence>
<dbReference type="GO" id="GO:0005886">
    <property type="term" value="C:plasma membrane"/>
    <property type="evidence" value="ECO:0007669"/>
    <property type="project" value="UniProtKB-SubCell"/>
</dbReference>
<dbReference type="AlphaFoldDB" id="A0AAV9APA7"/>
<dbReference type="Gene3D" id="1.10.510.10">
    <property type="entry name" value="Transferase(Phosphotransferase) domain 1"/>
    <property type="match status" value="1"/>
</dbReference>
<evidence type="ECO:0000256" key="2">
    <source>
        <dbReference type="ARBA" id="ARBA00008684"/>
    </source>
</evidence>
<dbReference type="Proteomes" id="UP001179952">
    <property type="component" value="Unassembled WGS sequence"/>
</dbReference>
<dbReference type="SUPFAM" id="SSF52058">
    <property type="entry name" value="L domain-like"/>
    <property type="match status" value="2"/>
</dbReference>
<evidence type="ECO:0000256" key="17">
    <source>
        <dbReference type="ARBA" id="ARBA00023170"/>
    </source>
</evidence>
<dbReference type="InterPro" id="IPR013210">
    <property type="entry name" value="LRR_N_plant-typ"/>
</dbReference>
<dbReference type="GO" id="GO:0004674">
    <property type="term" value="F:protein serine/threonine kinase activity"/>
    <property type="evidence" value="ECO:0007669"/>
    <property type="project" value="UniProtKB-KW"/>
</dbReference>
<dbReference type="FunFam" id="3.80.10.10:FF:000041">
    <property type="entry name" value="LRR receptor-like serine/threonine-protein kinase ERECTA"/>
    <property type="match status" value="1"/>
</dbReference>
<dbReference type="FunFam" id="3.80.10.10:FF:000288">
    <property type="entry name" value="LRR receptor-like serine/threonine-protein kinase EFR"/>
    <property type="match status" value="1"/>
</dbReference>
<evidence type="ECO:0000256" key="11">
    <source>
        <dbReference type="ARBA" id="ARBA00022737"/>
    </source>
</evidence>
<feature type="signal peptide" evidence="22">
    <location>
        <begin position="1"/>
        <end position="27"/>
    </location>
</feature>
<keyword evidence="25" id="KW-1185">Reference proteome</keyword>
<accession>A0AAV9APA7</accession>
<feature type="chain" id="PRO_5043888709" description="non-specific serine/threonine protein kinase" evidence="22">
    <location>
        <begin position="28"/>
        <end position="1041"/>
    </location>
</feature>
<keyword evidence="6" id="KW-0597">Phosphoprotein</keyword>
<dbReference type="InterPro" id="IPR001611">
    <property type="entry name" value="Leu-rich_rpt"/>
</dbReference>
<dbReference type="InterPro" id="IPR008271">
    <property type="entry name" value="Ser/Thr_kinase_AS"/>
</dbReference>
<dbReference type="FunFam" id="1.10.510.10:FF:000358">
    <property type="entry name" value="Putative leucine-rich repeat receptor-like serine/threonine-protein kinase"/>
    <property type="match status" value="1"/>
</dbReference>
<evidence type="ECO:0000256" key="3">
    <source>
        <dbReference type="ARBA" id="ARBA00012513"/>
    </source>
</evidence>
<protein>
    <recommendedName>
        <fullName evidence="3">non-specific serine/threonine protein kinase</fullName>
        <ecNumber evidence="3">2.7.11.1</ecNumber>
    </recommendedName>
</protein>
<dbReference type="PANTHER" id="PTHR27008:SF497">
    <property type="entry name" value="OS11G0695000 PROTEIN"/>
    <property type="match status" value="1"/>
</dbReference>
<comment type="caution">
    <text evidence="24">The sequence shown here is derived from an EMBL/GenBank/DDBJ whole genome shotgun (WGS) entry which is preliminary data.</text>
</comment>
<evidence type="ECO:0000256" key="6">
    <source>
        <dbReference type="ARBA" id="ARBA00022553"/>
    </source>
</evidence>
<evidence type="ECO:0000256" key="5">
    <source>
        <dbReference type="ARBA" id="ARBA00022527"/>
    </source>
</evidence>
<dbReference type="InterPro" id="IPR017441">
    <property type="entry name" value="Protein_kinase_ATP_BS"/>
</dbReference>
<evidence type="ECO:0000256" key="22">
    <source>
        <dbReference type="SAM" id="SignalP"/>
    </source>
</evidence>
<feature type="domain" description="Protein kinase" evidence="23">
    <location>
        <begin position="732"/>
        <end position="1039"/>
    </location>
</feature>
<dbReference type="PROSITE" id="PS00108">
    <property type="entry name" value="PROTEIN_KINASE_ST"/>
    <property type="match status" value="1"/>
</dbReference>
<comment type="catalytic activity">
    <reaction evidence="20">
        <text>L-seryl-[protein] + ATP = O-phospho-L-seryl-[protein] + ADP + H(+)</text>
        <dbReference type="Rhea" id="RHEA:17989"/>
        <dbReference type="Rhea" id="RHEA-COMP:9863"/>
        <dbReference type="Rhea" id="RHEA-COMP:11604"/>
        <dbReference type="ChEBI" id="CHEBI:15378"/>
        <dbReference type="ChEBI" id="CHEBI:29999"/>
        <dbReference type="ChEBI" id="CHEBI:30616"/>
        <dbReference type="ChEBI" id="CHEBI:83421"/>
        <dbReference type="ChEBI" id="CHEBI:456216"/>
        <dbReference type="EC" id="2.7.11.1"/>
    </reaction>
</comment>
<keyword evidence="15" id="KW-1133">Transmembrane helix</keyword>
<keyword evidence="7" id="KW-0433">Leucine-rich repeat</keyword>
<dbReference type="Pfam" id="PF13855">
    <property type="entry name" value="LRR_8"/>
    <property type="match status" value="1"/>
</dbReference>
<keyword evidence="10 22" id="KW-0732">Signal</keyword>
<keyword evidence="5" id="KW-0723">Serine/threonine-protein kinase</keyword>
<evidence type="ECO:0000256" key="18">
    <source>
        <dbReference type="ARBA" id="ARBA00023180"/>
    </source>
</evidence>
<dbReference type="FunFam" id="3.30.200.20:FF:000661">
    <property type="entry name" value="Serine-threonine protein kinase plant-type"/>
    <property type="match status" value="1"/>
</dbReference>
<keyword evidence="16" id="KW-0472">Membrane</keyword>
<dbReference type="SMART" id="SM00369">
    <property type="entry name" value="LRR_TYP"/>
    <property type="match status" value="8"/>
</dbReference>
<comment type="similarity">
    <text evidence="2">Belongs to the protein kinase superfamily. Ser/Thr protein kinase family.</text>
</comment>
<evidence type="ECO:0000256" key="16">
    <source>
        <dbReference type="ARBA" id="ARBA00023136"/>
    </source>
</evidence>
<keyword evidence="8" id="KW-0808">Transferase</keyword>
<comment type="catalytic activity">
    <reaction evidence="19">
        <text>L-threonyl-[protein] + ATP = O-phospho-L-threonyl-[protein] + ADP + H(+)</text>
        <dbReference type="Rhea" id="RHEA:46608"/>
        <dbReference type="Rhea" id="RHEA-COMP:11060"/>
        <dbReference type="Rhea" id="RHEA-COMP:11605"/>
        <dbReference type="ChEBI" id="CHEBI:15378"/>
        <dbReference type="ChEBI" id="CHEBI:30013"/>
        <dbReference type="ChEBI" id="CHEBI:30616"/>
        <dbReference type="ChEBI" id="CHEBI:61977"/>
        <dbReference type="ChEBI" id="CHEBI:456216"/>
        <dbReference type="EC" id="2.7.11.1"/>
    </reaction>
</comment>
<evidence type="ECO:0000256" key="21">
    <source>
        <dbReference type="PROSITE-ProRule" id="PRU10141"/>
    </source>
</evidence>
<keyword evidence="14 21" id="KW-0067">ATP-binding</keyword>
<dbReference type="PROSITE" id="PS51450">
    <property type="entry name" value="LRR"/>
    <property type="match status" value="1"/>
</dbReference>
<gene>
    <name evidence="24" type="ORF">QJS04_geneDACA016849</name>
</gene>
<dbReference type="Pfam" id="PF00560">
    <property type="entry name" value="LRR_1"/>
    <property type="match status" value="9"/>
</dbReference>
<dbReference type="InterPro" id="IPR000719">
    <property type="entry name" value="Prot_kinase_dom"/>
</dbReference>